<comment type="caution">
    <text evidence="1">The sequence shown here is derived from an EMBL/GenBank/DDBJ whole genome shotgun (WGS) entry which is preliminary data.</text>
</comment>
<feature type="non-terminal residue" evidence="1">
    <location>
        <position position="1"/>
    </location>
</feature>
<reference evidence="1" key="1">
    <citation type="submission" date="2022-07" db="EMBL/GenBank/DDBJ databases">
        <title>Phylogenomic reconstructions and comparative analyses of Kickxellomycotina fungi.</title>
        <authorList>
            <person name="Reynolds N.K."/>
            <person name="Stajich J.E."/>
            <person name="Barry K."/>
            <person name="Grigoriev I.V."/>
            <person name="Crous P."/>
            <person name="Smith M.E."/>
        </authorList>
    </citation>
    <scope>NUCLEOTIDE SEQUENCE</scope>
    <source>
        <strain evidence="1">NRRL 5244</strain>
    </source>
</reference>
<keyword evidence="2" id="KW-1185">Reference proteome</keyword>
<accession>A0ACC1JDY0</accession>
<dbReference type="EMBL" id="JANBPW010000651">
    <property type="protein sequence ID" value="KAJ1948709.1"/>
    <property type="molecule type" value="Genomic_DNA"/>
</dbReference>
<dbReference type="Proteomes" id="UP001150603">
    <property type="component" value="Unassembled WGS sequence"/>
</dbReference>
<protein>
    <submittedName>
        <fullName evidence="1">Uncharacterized protein</fullName>
    </submittedName>
</protein>
<evidence type="ECO:0000313" key="2">
    <source>
        <dbReference type="Proteomes" id="UP001150603"/>
    </source>
</evidence>
<gene>
    <name evidence="1" type="ORF">FBU59_001466</name>
</gene>
<name>A0ACC1JDY0_9FUNG</name>
<sequence length="553" mass="61411">WVHYDGFQADGQPATNWWAKIAYFVQAMFIGFHADEGFNQVLENVDNRMTTSVSTFASNLVQELSKFCDARKVDVVRNGETVSLPLRPYFFFDCLEAVFGPEGVHNRDIQIIIKELNSQGFFIVGAPQNNAFMEQLSGNNPLLVPIIIPRTFSQEEAYEYLRHQHGMEDTEDSDMRKIQTLKRHTEFFPAEIDTYVNEVTSQGGGQADDWIHPGSNDMASITQPNASNPVFDFSSRAYRRAMFHSYYAVYNTEAPRVVGSTIPFANHPHVQPTDSSTGYAFSSPRRGYFSFHEVFPRGQDPLDSANELFHMSADENNCLAFAGVLDKLRTSHELVGPPRPGNTQNAHDPNFRNVVAERLMSKAPEAHTEIAEGKEHWGGMGGALAFYDTSLRTTGLNAMCGVDFVLQNLSGVSDTGGYVITAMAGSGIEFQDIINHCTGTTINWKGLQEGDLTKERFSTKDRVAFGIAEAAQAHNSIGNSGNECNVYLVTSHAAASSQSTSREQLRVKIPLREIEGQEVTVKITVLDIRTLDQGRTRLDWRKPSVKIVPAATS</sequence>
<evidence type="ECO:0000313" key="1">
    <source>
        <dbReference type="EMBL" id="KAJ1948709.1"/>
    </source>
</evidence>
<organism evidence="1 2">
    <name type="scientific">Linderina macrospora</name>
    <dbReference type="NCBI Taxonomy" id="4868"/>
    <lineage>
        <taxon>Eukaryota</taxon>
        <taxon>Fungi</taxon>
        <taxon>Fungi incertae sedis</taxon>
        <taxon>Zoopagomycota</taxon>
        <taxon>Kickxellomycotina</taxon>
        <taxon>Kickxellomycetes</taxon>
        <taxon>Kickxellales</taxon>
        <taxon>Kickxellaceae</taxon>
        <taxon>Linderina</taxon>
    </lineage>
</organism>
<proteinExistence type="predicted"/>